<dbReference type="PANTHER" id="PTHR24559:SF450">
    <property type="entry name" value="RNA-DIRECTED DNA POLYMERASE HOMOLOG"/>
    <property type="match status" value="1"/>
</dbReference>
<organism evidence="1 2">
    <name type="scientific">Mucuna pruriens</name>
    <name type="common">Velvet bean</name>
    <name type="synonym">Dolichos pruriens</name>
    <dbReference type="NCBI Taxonomy" id="157652"/>
    <lineage>
        <taxon>Eukaryota</taxon>
        <taxon>Viridiplantae</taxon>
        <taxon>Streptophyta</taxon>
        <taxon>Embryophyta</taxon>
        <taxon>Tracheophyta</taxon>
        <taxon>Spermatophyta</taxon>
        <taxon>Magnoliopsida</taxon>
        <taxon>eudicotyledons</taxon>
        <taxon>Gunneridae</taxon>
        <taxon>Pentapetalae</taxon>
        <taxon>rosids</taxon>
        <taxon>fabids</taxon>
        <taxon>Fabales</taxon>
        <taxon>Fabaceae</taxon>
        <taxon>Papilionoideae</taxon>
        <taxon>50 kb inversion clade</taxon>
        <taxon>NPAAA clade</taxon>
        <taxon>indigoferoid/millettioid clade</taxon>
        <taxon>Phaseoleae</taxon>
        <taxon>Mucuna</taxon>
    </lineage>
</organism>
<name>A0A371FBU9_MUCPR</name>
<sequence>MKTPWFTKPSSSSGYLRYFPRFQPMCLTSSLVGKKDGLWRLCIDYKGLINQTVKDKFLILLLDNLLYELGRSNTKLDLRAGYHQLRMHKDDVYKTTFRGGASLGEHVQHLQVVLDVLRIHIFQELTNSQHLEAVARILKTCMLLSTVCARLFMGKFPNRCQRRAAFDMLKKVHCSAPVLALPDFNRTFIRETEASGFGFEQFLCKILILLPILVMGYNFEIPFKKGQENKVADALLVSSCGKMVIFVAIDRLSKETHFKALAHPFITLKVTQYNVDNIE</sequence>
<gene>
    <name evidence="1" type="ORF">CR513_44318</name>
</gene>
<proteinExistence type="predicted"/>
<dbReference type="Gene3D" id="3.10.10.10">
    <property type="entry name" value="HIV Type 1 Reverse Transcriptase, subunit A, domain 1"/>
    <property type="match status" value="1"/>
</dbReference>
<dbReference type="InterPro" id="IPR043128">
    <property type="entry name" value="Rev_trsase/Diguanyl_cyclase"/>
</dbReference>
<dbReference type="OrthoDB" id="532959at2759"/>
<dbReference type="InterPro" id="IPR053134">
    <property type="entry name" value="RNA-dir_DNA_polymerase"/>
</dbReference>
<dbReference type="AlphaFoldDB" id="A0A371FBU9"/>
<comment type="caution">
    <text evidence="1">The sequence shown here is derived from an EMBL/GenBank/DDBJ whole genome shotgun (WGS) entry which is preliminary data.</text>
</comment>
<dbReference type="PANTHER" id="PTHR24559">
    <property type="entry name" value="TRANSPOSON TY3-I GAG-POL POLYPROTEIN"/>
    <property type="match status" value="1"/>
</dbReference>
<evidence type="ECO:0000313" key="1">
    <source>
        <dbReference type="EMBL" id="RDX75767.1"/>
    </source>
</evidence>
<keyword evidence="2" id="KW-1185">Reference proteome</keyword>
<feature type="non-terminal residue" evidence="1">
    <location>
        <position position="279"/>
    </location>
</feature>
<dbReference type="Gene3D" id="3.30.70.270">
    <property type="match status" value="1"/>
</dbReference>
<feature type="non-terminal residue" evidence="1">
    <location>
        <position position="1"/>
    </location>
</feature>
<reference evidence="1" key="1">
    <citation type="submission" date="2018-05" db="EMBL/GenBank/DDBJ databases">
        <title>Draft genome of Mucuna pruriens seed.</title>
        <authorList>
            <person name="Nnadi N.E."/>
            <person name="Vos R."/>
            <person name="Hasami M.H."/>
            <person name="Devisetty U.K."/>
            <person name="Aguiy J.C."/>
        </authorList>
    </citation>
    <scope>NUCLEOTIDE SEQUENCE [LARGE SCALE GENOMIC DNA]</scope>
    <source>
        <strain evidence="1">JCA_2017</strain>
    </source>
</reference>
<dbReference type="SUPFAM" id="SSF56672">
    <property type="entry name" value="DNA/RNA polymerases"/>
    <property type="match status" value="1"/>
</dbReference>
<evidence type="ECO:0000313" key="2">
    <source>
        <dbReference type="Proteomes" id="UP000257109"/>
    </source>
</evidence>
<dbReference type="InterPro" id="IPR043502">
    <property type="entry name" value="DNA/RNA_pol_sf"/>
</dbReference>
<dbReference type="STRING" id="157652.A0A371FBU9"/>
<protein>
    <submittedName>
        <fullName evidence="1">Uncharacterized protein</fullName>
    </submittedName>
</protein>
<dbReference type="Proteomes" id="UP000257109">
    <property type="component" value="Unassembled WGS sequence"/>
</dbReference>
<dbReference type="EMBL" id="QJKJ01009732">
    <property type="protein sequence ID" value="RDX75767.1"/>
    <property type="molecule type" value="Genomic_DNA"/>
</dbReference>
<accession>A0A371FBU9</accession>